<evidence type="ECO:0000256" key="3">
    <source>
        <dbReference type="ARBA" id="ARBA00023237"/>
    </source>
</evidence>
<protein>
    <submittedName>
        <fullName evidence="5">Carboxypeptidase-like regulatory domain-containing protein</fullName>
    </submittedName>
</protein>
<dbReference type="Gene3D" id="2.170.130.10">
    <property type="entry name" value="TonB-dependent receptor, plug domain"/>
    <property type="match status" value="1"/>
</dbReference>
<gene>
    <name evidence="5" type="ORF">VRU49_09650</name>
</gene>
<evidence type="ECO:0000256" key="2">
    <source>
        <dbReference type="ARBA" id="ARBA00023136"/>
    </source>
</evidence>
<comment type="caution">
    <text evidence="5">The sequence shown here is derived from an EMBL/GenBank/DDBJ whole genome shotgun (WGS) entry which is preliminary data.</text>
</comment>
<feature type="domain" description="TonB-dependent receptor plug" evidence="4">
    <location>
        <begin position="102"/>
        <end position="199"/>
    </location>
</feature>
<dbReference type="InterPro" id="IPR008969">
    <property type="entry name" value="CarboxyPept-like_regulatory"/>
</dbReference>
<dbReference type="Proteomes" id="UP001337681">
    <property type="component" value="Unassembled WGS sequence"/>
</dbReference>
<dbReference type="Gene3D" id="2.40.170.20">
    <property type="entry name" value="TonB-dependent receptor, beta-barrel domain"/>
    <property type="match status" value="1"/>
</dbReference>
<dbReference type="InterPro" id="IPR037066">
    <property type="entry name" value="Plug_dom_sf"/>
</dbReference>
<dbReference type="RefSeq" id="WP_330146574.1">
    <property type="nucleotide sequence ID" value="NZ_JAZDQU010000002.1"/>
</dbReference>
<keyword evidence="2" id="KW-0472">Membrane</keyword>
<evidence type="ECO:0000256" key="1">
    <source>
        <dbReference type="ARBA" id="ARBA00004442"/>
    </source>
</evidence>
<evidence type="ECO:0000313" key="5">
    <source>
        <dbReference type="EMBL" id="MEE1885679.1"/>
    </source>
</evidence>
<comment type="subcellular location">
    <subcellularLocation>
        <location evidence="1">Cell outer membrane</location>
    </subcellularLocation>
</comment>
<keyword evidence="6" id="KW-1185">Reference proteome</keyword>
<reference evidence="5 6" key="1">
    <citation type="submission" date="2024-01" db="EMBL/GenBank/DDBJ databases">
        <title>Pedobacter sp. nov., isolated from oil-contaminated soil.</title>
        <authorList>
            <person name="Le N.T.T."/>
        </authorList>
    </citation>
    <scope>NUCLEOTIDE SEQUENCE [LARGE SCALE GENOMIC DNA]</scope>
    <source>
        <strain evidence="5 6">VNH31</strain>
    </source>
</reference>
<evidence type="ECO:0000259" key="4">
    <source>
        <dbReference type="Pfam" id="PF07715"/>
    </source>
</evidence>
<keyword evidence="3" id="KW-0998">Cell outer membrane</keyword>
<dbReference type="InterPro" id="IPR036942">
    <property type="entry name" value="Beta-barrel_TonB_sf"/>
</dbReference>
<dbReference type="InterPro" id="IPR012910">
    <property type="entry name" value="Plug_dom"/>
</dbReference>
<dbReference type="SUPFAM" id="SSF49464">
    <property type="entry name" value="Carboxypeptidase regulatory domain-like"/>
    <property type="match status" value="1"/>
</dbReference>
<name>A0ABU7H2X4_9SPHI</name>
<proteinExistence type="predicted"/>
<dbReference type="SUPFAM" id="SSF56935">
    <property type="entry name" value="Porins"/>
    <property type="match status" value="1"/>
</dbReference>
<accession>A0ABU7H2X4</accession>
<organism evidence="5 6">
    <name type="scientific">Pedobacter flavus</name>
    <dbReference type="NCBI Taxonomy" id="3113906"/>
    <lineage>
        <taxon>Bacteria</taxon>
        <taxon>Pseudomonadati</taxon>
        <taxon>Bacteroidota</taxon>
        <taxon>Sphingobacteriia</taxon>
        <taxon>Sphingobacteriales</taxon>
        <taxon>Sphingobacteriaceae</taxon>
        <taxon>Pedobacter</taxon>
    </lineage>
</organism>
<dbReference type="Pfam" id="PF07715">
    <property type="entry name" value="Plug"/>
    <property type="match status" value="1"/>
</dbReference>
<dbReference type="EMBL" id="JAZDQU010000002">
    <property type="protein sequence ID" value="MEE1885679.1"/>
    <property type="molecule type" value="Genomic_DNA"/>
</dbReference>
<dbReference type="Pfam" id="PF13715">
    <property type="entry name" value="CarbopepD_reg_2"/>
    <property type="match status" value="1"/>
</dbReference>
<sequence>MSNLTFGQLQVKVTGVISDEHNFPLRNVNVVIPEQKINVISNDDGEYTIYSKSTKFTLVFSLLGYKNESIFINEEKAGRIQRDVNLFKNINILEQVAITSKREQLSNTIGINMQQLMNMPAPSANFEAILKTLPGVSVNNELTAQFNVRGGNPDDNATYINNIEINRPVYVRNSQQEGLSFINSDLVTSARFSPGGFEAKFADKLASILDVKYEIPDSNEIKLVAGILNSSFTFKKAGINRHFLFGARYKNNSGILSQQDLKGRYNPNFADVQFLFSQHFSPKLNLTFLGNINGGVFNFIPENRATEFGTQLQNGSLFVNYSGSERTSYFSSGGGLTLNYSPSANWSLKFINSYFSTVETENTNVLGQYYLQGLSPISNYGFQRNFVDNFLKSNSFISEFRSEQLMGDHMFSWGLKWIQKDFREEYNEISQIGVLSQTIPNPPALFKLNNLRASYFSAFIQDAYELKEGIDLQLGVRAAYNKIADKLSISPRLLLAFRNEDRNNITRFSFGVYHQDPDFKTMRNWNGQLLSKQDYQRSYNFTVGHDYAFNLGGKPLKFTTEIYYKYADKMIPFIIDHLKINYLAHQKATGNTYGADFTIGGELVEDLLSYFRLSVMRANQTIVNSGIEANNYLNVRQRRPTDQHINASVFFQDKLPSNPSYKVHLNLLYGSPIPVGLPNTNQYSDYFKVPSYKRIDIGFSKDFLENQGRKSNSSKKSKQFDSIIAYMEIFNLLNMNNTASYLWVKDLNGAQYAVPNYHTGRQLNIRLIAKLKAK</sequence>
<evidence type="ECO:0000313" key="6">
    <source>
        <dbReference type="Proteomes" id="UP001337681"/>
    </source>
</evidence>
<dbReference type="Gene3D" id="2.60.40.1120">
    <property type="entry name" value="Carboxypeptidase-like, regulatory domain"/>
    <property type="match status" value="1"/>
</dbReference>